<dbReference type="AlphaFoldDB" id="A0AA86NWT8"/>
<protein>
    <submittedName>
        <fullName evidence="2">Hypothetical_protein</fullName>
    </submittedName>
</protein>
<organism evidence="1">
    <name type="scientific">Hexamita inflata</name>
    <dbReference type="NCBI Taxonomy" id="28002"/>
    <lineage>
        <taxon>Eukaryota</taxon>
        <taxon>Metamonada</taxon>
        <taxon>Diplomonadida</taxon>
        <taxon>Hexamitidae</taxon>
        <taxon>Hexamitinae</taxon>
        <taxon>Hexamita</taxon>
    </lineage>
</organism>
<gene>
    <name evidence="1" type="ORF">HINF_LOCUS14347</name>
    <name evidence="2" type="ORF">HINF_LOCUS66339</name>
</gene>
<name>A0AA86NWT8_9EUKA</name>
<keyword evidence="3" id="KW-1185">Reference proteome</keyword>
<dbReference type="EMBL" id="CAXDID020000446">
    <property type="protein sequence ID" value="CAL6092594.1"/>
    <property type="molecule type" value="Genomic_DNA"/>
</dbReference>
<proteinExistence type="predicted"/>
<evidence type="ECO:0000313" key="1">
    <source>
        <dbReference type="EMBL" id="CAI9926702.1"/>
    </source>
</evidence>
<evidence type="ECO:0000313" key="2">
    <source>
        <dbReference type="EMBL" id="CAL6092594.1"/>
    </source>
</evidence>
<reference evidence="2 3" key="2">
    <citation type="submission" date="2024-07" db="EMBL/GenBank/DDBJ databases">
        <authorList>
            <person name="Akdeniz Z."/>
        </authorList>
    </citation>
    <scope>NUCLEOTIDE SEQUENCE [LARGE SCALE GENOMIC DNA]</scope>
</reference>
<comment type="caution">
    <text evidence="1">The sequence shown here is derived from an EMBL/GenBank/DDBJ whole genome shotgun (WGS) entry which is preliminary data.</text>
</comment>
<dbReference type="Proteomes" id="UP001642409">
    <property type="component" value="Unassembled WGS sequence"/>
</dbReference>
<reference evidence="1" key="1">
    <citation type="submission" date="2023-06" db="EMBL/GenBank/DDBJ databases">
        <authorList>
            <person name="Kurt Z."/>
        </authorList>
    </citation>
    <scope>NUCLEOTIDE SEQUENCE</scope>
</reference>
<evidence type="ECO:0000313" key="3">
    <source>
        <dbReference type="Proteomes" id="UP001642409"/>
    </source>
</evidence>
<dbReference type="EMBL" id="CATOUU010000370">
    <property type="protein sequence ID" value="CAI9926702.1"/>
    <property type="molecule type" value="Genomic_DNA"/>
</dbReference>
<accession>A0AA86NWT8</accession>
<sequence>MDQSIKSSNIKIEEQLQNFSNNLQSFLFSNVNTIRSQCITSISQIITSIQSNTYSLNSQLQAVSQQLITQNQDSYNSLDTKIFNNLSSCNQNLGLKSSFLNQKALQDFQKMEYNVNLASQTLTTKISQNQNDNIGRINGIQTQFQVFLNGNSVSQYIQQARNIIESTYMKKSDIKPPRPLCENNDYQYYCKRINVCCGKPSRLFKRRIDCPGYGRLDTINDCQI</sequence>